<dbReference type="EMBL" id="MU274900">
    <property type="protein sequence ID" value="KAI0094282.1"/>
    <property type="molecule type" value="Genomic_DNA"/>
</dbReference>
<comment type="caution">
    <text evidence="1">The sequence shown here is derived from an EMBL/GenBank/DDBJ whole genome shotgun (WGS) entry which is preliminary data.</text>
</comment>
<evidence type="ECO:0000313" key="1">
    <source>
        <dbReference type="EMBL" id="KAI0094282.1"/>
    </source>
</evidence>
<organism evidence="1 2">
    <name type="scientific">Irpex rosettiformis</name>
    <dbReference type="NCBI Taxonomy" id="378272"/>
    <lineage>
        <taxon>Eukaryota</taxon>
        <taxon>Fungi</taxon>
        <taxon>Dikarya</taxon>
        <taxon>Basidiomycota</taxon>
        <taxon>Agaricomycotina</taxon>
        <taxon>Agaricomycetes</taxon>
        <taxon>Polyporales</taxon>
        <taxon>Irpicaceae</taxon>
        <taxon>Irpex</taxon>
    </lineage>
</organism>
<reference evidence="1" key="1">
    <citation type="journal article" date="2021" name="Environ. Microbiol.">
        <title>Gene family expansions and transcriptome signatures uncover fungal adaptations to wood decay.</title>
        <authorList>
            <person name="Hage H."/>
            <person name="Miyauchi S."/>
            <person name="Viragh M."/>
            <person name="Drula E."/>
            <person name="Min B."/>
            <person name="Chaduli D."/>
            <person name="Navarro D."/>
            <person name="Favel A."/>
            <person name="Norest M."/>
            <person name="Lesage-Meessen L."/>
            <person name="Balint B."/>
            <person name="Merenyi Z."/>
            <person name="de Eugenio L."/>
            <person name="Morin E."/>
            <person name="Martinez A.T."/>
            <person name="Baldrian P."/>
            <person name="Stursova M."/>
            <person name="Martinez M.J."/>
            <person name="Novotny C."/>
            <person name="Magnuson J.K."/>
            <person name="Spatafora J.W."/>
            <person name="Maurice S."/>
            <person name="Pangilinan J."/>
            <person name="Andreopoulos W."/>
            <person name="LaButti K."/>
            <person name="Hundley H."/>
            <person name="Na H."/>
            <person name="Kuo A."/>
            <person name="Barry K."/>
            <person name="Lipzen A."/>
            <person name="Henrissat B."/>
            <person name="Riley R."/>
            <person name="Ahrendt S."/>
            <person name="Nagy L.G."/>
            <person name="Grigoriev I.V."/>
            <person name="Martin F."/>
            <person name="Rosso M.N."/>
        </authorList>
    </citation>
    <scope>NUCLEOTIDE SEQUENCE</scope>
    <source>
        <strain evidence="1">CBS 384.51</strain>
    </source>
</reference>
<keyword evidence="2" id="KW-1185">Reference proteome</keyword>
<proteinExistence type="predicted"/>
<gene>
    <name evidence="1" type="ORF">BDY19DRAFT_12250</name>
</gene>
<name>A0ACB8UIN6_9APHY</name>
<protein>
    <submittedName>
        <fullName evidence="1">Uncharacterized protein</fullName>
    </submittedName>
</protein>
<evidence type="ECO:0000313" key="2">
    <source>
        <dbReference type="Proteomes" id="UP001055072"/>
    </source>
</evidence>
<dbReference type="Proteomes" id="UP001055072">
    <property type="component" value="Unassembled WGS sequence"/>
</dbReference>
<accession>A0ACB8UIN6</accession>
<sequence length="1283" mass="141877">MSMLRRADFPYDPPGVLCRGGTIRPQGWFPSPAVGYMRTYIIPCRLDLGTVLTKLHVFRLTQYSKIIFLDADVLPIRPISHLFTLPHEFSAVPDVGWPDIFNSGVLVLSPGQDKFDELTKLQKTKGSWDGGDQGLLNEWRGSNWNRLSFVYNTTPTAAYTYAPAYERFGAGISAVHFIGENKPWKGLLYRSPGIKTSESSFASETKRIYNYEALVDRWYDVYDKHYRQEPTLSLPDFSIPKYSSAWDDSGSIGAELPTASSWPSLGFGPALGLDDLRKAAVEGLNTFSRPSSGSLSLGSSVGEYLSMPLEGRVDLMRPQKQPDPPPPNGQSGYEPSQPQANSTEPSGASHVHSYSADSGYFSNQMPPTPAPHEIPNAPYIHGHSLPPTETPTPNYGPPGSDQLQRAGQFNNTLQVFYPPQAQSEPGSEYDVASQLRNDQYFAQSYEQYRNSPFTSQQQYYQDSSDSDSPIPPTPFYPHSGRHYHRHQQPQQLYQHDQLHPHRQQGQQHENQQQQQRTLGEYRTEQWTKEQLQRSGTHQGQDSPYQEQRRRDSYGQQQRPGGIITSLRQDNRTRTRHRQSGSRGDSPILSGEHTPTQGTYGGSHPRQQEGQRGYESPRTHRRNHPSQGQHHVHFRPDPVQREYHPFEQRQNEEQQHQFQHHPLLPPPRPSSPPKLNWNPAVEPPPKESPPISAFPEDTYFPNVWDQSPSLAHDITHQSFPSPDGADVFFNPPPPSTIPEQLIREGQYSNVLGHIEQTGQQEGVLSSPVPDKTKVHAIFPWEEKPRHVPRRVFPRSDAPAPGANYIESERTSSPISTPPAPPPLRVHAESTSQPSLSPVQGIPWGTTFSNAWDTVPSIQKYASKLAGSPRIFPYLFMTTPPPPSDDSWKRQWREQRDKDWQDQQDASSMDGDDEDDGESDEDRQSEQGRGGGGSSKRRGSSSKSKKQYRTRGVQASPETDAKGVQVEIIKDDGSVKRVSVAVGNDTALAELTAAPGLSTPAAPPADLAPPTVEAPVSKTRRQWQDDTPDAPGSALLPSAVPRDFSKETEQIVGAPTLNTSVRSGMPFPSMASPTGLRSPAAIGSPRTYSPPRLASPGGTHSPVKVRSPLASPPIQAVAPVRLSPQVQTSSQSPRGSISLQQSSPPRIGLSKSVGSPRPSGTPRRVSLSSLPSSSRAHSPVTATISRLQPSHATPSPKHLRMVTSSVQRTISSDAYVTPSPSTTNDSIVTPGDTPIEARQRRGSRVWDPARGVDVFKRSSEEVLAKFLRMGSFDGDEKQSQQDAQA</sequence>